<dbReference type="PANTHER" id="PTHR43727:SF2">
    <property type="entry name" value="GROUP IV DECARBOXYLASE"/>
    <property type="match status" value="1"/>
</dbReference>
<dbReference type="GO" id="GO:0009089">
    <property type="term" value="P:lysine biosynthetic process via diaminopimelate"/>
    <property type="evidence" value="ECO:0007669"/>
    <property type="project" value="TreeGrafter"/>
</dbReference>
<gene>
    <name evidence="6" type="ORF">SAMN05421773_10722</name>
</gene>
<dbReference type="InterPro" id="IPR017530">
    <property type="entry name" value="DCO2ase_PEP1"/>
</dbReference>
<dbReference type="GO" id="GO:0008836">
    <property type="term" value="F:diaminopimelate decarboxylase activity"/>
    <property type="evidence" value="ECO:0007669"/>
    <property type="project" value="TreeGrafter"/>
</dbReference>
<evidence type="ECO:0000313" key="6">
    <source>
        <dbReference type="EMBL" id="SFC87882.1"/>
    </source>
</evidence>
<dbReference type="InterPro" id="IPR009006">
    <property type="entry name" value="Ala_racemase/Decarboxylase_C"/>
</dbReference>
<evidence type="ECO:0000259" key="5">
    <source>
        <dbReference type="Pfam" id="PF02784"/>
    </source>
</evidence>
<evidence type="ECO:0000256" key="2">
    <source>
        <dbReference type="ARBA" id="ARBA00022898"/>
    </source>
</evidence>
<evidence type="ECO:0000256" key="1">
    <source>
        <dbReference type="ARBA" id="ARBA00001933"/>
    </source>
</evidence>
<dbReference type="PANTHER" id="PTHR43727">
    <property type="entry name" value="DIAMINOPIMELATE DECARBOXYLASE"/>
    <property type="match status" value="1"/>
</dbReference>
<dbReference type="Pfam" id="PF02784">
    <property type="entry name" value="Orn_Arg_deC_N"/>
    <property type="match status" value="1"/>
</dbReference>
<dbReference type="Gene3D" id="2.40.37.10">
    <property type="entry name" value="Lyase, Ornithine Decarboxylase, Chain A, domain 1"/>
    <property type="match status" value="1"/>
</dbReference>
<organism evidence="6 7">
    <name type="scientific">Streptomyces aidingensis</name>
    <dbReference type="NCBI Taxonomy" id="910347"/>
    <lineage>
        <taxon>Bacteria</taxon>
        <taxon>Bacillati</taxon>
        <taxon>Actinomycetota</taxon>
        <taxon>Actinomycetes</taxon>
        <taxon>Kitasatosporales</taxon>
        <taxon>Streptomycetaceae</taxon>
        <taxon>Streptomyces</taxon>
    </lineage>
</organism>
<feature type="modified residue" description="N6-(pyridoxal phosphate)lysine" evidence="3">
    <location>
        <position position="84"/>
    </location>
</feature>
<dbReference type="AlphaFoldDB" id="A0A1I1MSH9"/>
<comment type="cofactor">
    <cofactor evidence="1 3">
        <name>pyridoxal 5'-phosphate</name>
        <dbReference type="ChEBI" id="CHEBI:597326"/>
    </cofactor>
</comment>
<evidence type="ECO:0000256" key="3">
    <source>
        <dbReference type="PIRSR" id="PIRSR600183-50"/>
    </source>
</evidence>
<dbReference type="InterPro" id="IPR022644">
    <property type="entry name" value="De-COase2_N"/>
</dbReference>
<dbReference type="InterPro" id="IPR022657">
    <property type="entry name" value="De-COase2_CS"/>
</dbReference>
<dbReference type="InterPro" id="IPR029066">
    <property type="entry name" value="PLP-binding_barrel"/>
</dbReference>
<dbReference type="CDD" id="cd06839">
    <property type="entry name" value="PLPDE_III_Btrk_like"/>
    <property type="match status" value="1"/>
</dbReference>
<dbReference type="NCBIfam" id="TIGR03099">
    <property type="entry name" value="dCO2ase_PEP1"/>
    <property type="match status" value="1"/>
</dbReference>
<dbReference type="SUPFAM" id="SSF50621">
    <property type="entry name" value="Alanine racemase C-terminal domain-like"/>
    <property type="match status" value="1"/>
</dbReference>
<dbReference type="Proteomes" id="UP000199207">
    <property type="component" value="Unassembled WGS sequence"/>
</dbReference>
<dbReference type="Gene3D" id="3.20.20.10">
    <property type="entry name" value="Alanine racemase"/>
    <property type="match status" value="1"/>
</dbReference>
<dbReference type="InterPro" id="IPR000183">
    <property type="entry name" value="Orn/DAP/Arg_de-COase"/>
</dbReference>
<evidence type="ECO:0000256" key="4">
    <source>
        <dbReference type="SAM" id="MobiDB-lite"/>
    </source>
</evidence>
<reference evidence="6 7" key="1">
    <citation type="submission" date="2016-10" db="EMBL/GenBank/DDBJ databases">
        <authorList>
            <person name="de Groot N.N."/>
        </authorList>
    </citation>
    <scope>NUCLEOTIDE SEQUENCE [LARGE SCALE GENOMIC DNA]</scope>
    <source>
        <strain evidence="6 7">CGMCC 4.5739</strain>
    </source>
</reference>
<sequence>MSETVSTAASGAIAEELPESRPGGPELFRRTGGVLCVGGIPADRLAARVGSTPFFAYDRALITRRVAEVRAALPDGIRLSYAVKANPMVALLHHMSGLVDGFDIASGGELAKVLDTTMPAQRISFAGPGKTTEELDRAVAAGVTVEVESAGELARLGRVSDRLGIPARVALRVNPDFAVRGSGMRLSGGPQQFGVDAEQAPAVLDAIAASGAEFQGFHVFAGSQNLSAEHLWEAQRRTVELVLDLAEKAPAPVRCVNLGGGFGIPYTPRDTPLDLAAVGDRLAVLLHERLRPRLPKARVVIELGRYLVGEAGVYLTRVVDRKQSRGTTFLVVDGGLHHQLAASGNFGQAIRRNYPIAVAARAGGGDPETVSVVGCLCTPLDLLGDRVVLPRAEPGDLIAVFQAGAYGLTASPTAFLGHPAPAEVLV</sequence>
<dbReference type="PRINTS" id="PR01179">
    <property type="entry name" value="ODADCRBXLASE"/>
</dbReference>
<feature type="domain" description="Orn/DAP/Arg decarboxylase 2 N-terminal" evidence="5">
    <location>
        <begin position="60"/>
        <end position="308"/>
    </location>
</feature>
<evidence type="ECO:0000313" key="7">
    <source>
        <dbReference type="Proteomes" id="UP000199207"/>
    </source>
</evidence>
<keyword evidence="2 3" id="KW-0663">Pyridoxal phosphate</keyword>
<accession>A0A1I1MSH9</accession>
<feature type="active site" description="Proton donor" evidence="3">
    <location>
        <position position="377"/>
    </location>
</feature>
<dbReference type="PROSITE" id="PS00879">
    <property type="entry name" value="ODR_DC_2_2"/>
    <property type="match status" value="1"/>
</dbReference>
<feature type="region of interest" description="Disordered" evidence="4">
    <location>
        <begin position="1"/>
        <end position="26"/>
    </location>
</feature>
<keyword evidence="7" id="KW-1185">Reference proteome</keyword>
<name>A0A1I1MSH9_9ACTN</name>
<proteinExistence type="predicted"/>
<dbReference type="EMBL" id="FOLM01000007">
    <property type="protein sequence ID" value="SFC87882.1"/>
    <property type="molecule type" value="Genomic_DNA"/>
</dbReference>
<dbReference type="OrthoDB" id="9802241at2"/>
<dbReference type="RefSeq" id="WP_093839159.1">
    <property type="nucleotide sequence ID" value="NZ_FOLM01000007.1"/>
</dbReference>
<protein>
    <submittedName>
        <fullName evidence="6">Diaminopimelate decarboxylase</fullName>
    </submittedName>
</protein>
<dbReference type="STRING" id="910347.SAMN05421773_10722"/>
<dbReference type="SUPFAM" id="SSF51419">
    <property type="entry name" value="PLP-binding barrel"/>
    <property type="match status" value="1"/>
</dbReference>